<reference evidence="2 3" key="1">
    <citation type="submission" date="2016-10" db="EMBL/GenBank/DDBJ databases">
        <authorList>
            <person name="de Groot N.N."/>
        </authorList>
    </citation>
    <scope>NUCLEOTIDE SEQUENCE [LARGE SCALE GENOMIC DNA]</scope>
    <source>
        <strain evidence="2 3">DSM 28286</strain>
    </source>
</reference>
<dbReference type="SUPFAM" id="SSF53167">
    <property type="entry name" value="Purine and uridine phosphorylases"/>
    <property type="match status" value="1"/>
</dbReference>
<dbReference type="GO" id="GO:0008930">
    <property type="term" value="F:methylthioadenosine nucleosidase activity"/>
    <property type="evidence" value="ECO:0007669"/>
    <property type="project" value="TreeGrafter"/>
</dbReference>
<dbReference type="GO" id="GO:0009116">
    <property type="term" value="P:nucleoside metabolic process"/>
    <property type="evidence" value="ECO:0007669"/>
    <property type="project" value="InterPro"/>
</dbReference>
<feature type="domain" description="Nucleoside phosphorylase" evidence="1">
    <location>
        <begin position="37"/>
        <end position="186"/>
    </location>
</feature>
<proteinExistence type="predicted"/>
<evidence type="ECO:0000313" key="2">
    <source>
        <dbReference type="EMBL" id="SFP62601.1"/>
    </source>
</evidence>
<sequence>MTFSRKNLQLSDKKNLFVFALASEAATEFEHVNKLICGIGKINAAYELTKLIHTNKPSLIINLGSAGSNVFPTGEVVCCTQFIQRDMDVRPLGFAQYETPLSGIPPVLNYGIEIEELPHGICGSGDDFEINHSNTNYNVIDMEAYPLALIAMKEKIPFLCLKYISDGADGAAAESWTVQVHKAAEAFKKILFPNTFAPL</sequence>
<dbReference type="EMBL" id="FOXQ01000001">
    <property type="protein sequence ID" value="SFP62601.1"/>
    <property type="molecule type" value="Genomic_DNA"/>
</dbReference>
<dbReference type="GO" id="GO:0008782">
    <property type="term" value="F:adenosylhomocysteine nucleosidase activity"/>
    <property type="evidence" value="ECO:0007669"/>
    <property type="project" value="TreeGrafter"/>
</dbReference>
<accession>A0A1I5RWJ3</accession>
<dbReference type="PANTHER" id="PTHR46832:SF1">
    <property type="entry name" value="5'-METHYLTHIOADENOSINE_S-ADENOSYLHOMOCYSTEINE NUCLEOSIDASE"/>
    <property type="match status" value="1"/>
</dbReference>
<name>A0A1I5RWJ3_9BACT</name>
<dbReference type="STRING" id="1465490.SAMN05444277_101446"/>
<dbReference type="Gene3D" id="3.40.50.1580">
    <property type="entry name" value="Nucleoside phosphorylase domain"/>
    <property type="match status" value="1"/>
</dbReference>
<dbReference type="GO" id="GO:0005829">
    <property type="term" value="C:cytosol"/>
    <property type="evidence" value="ECO:0007669"/>
    <property type="project" value="TreeGrafter"/>
</dbReference>
<gene>
    <name evidence="2" type="ORF">SAMN05444277_101446</name>
</gene>
<protein>
    <submittedName>
        <fullName evidence="2">Adenosylhomocysteine nucleosidase</fullName>
    </submittedName>
</protein>
<dbReference type="OrthoDB" id="997641at2"/>
<dbReference type="GO" id="GO:0019284">
    <property type="term" value="P:L-methionine salvage from S-adenosylmethionine"/>
    <property type="evidence" value="ECO:0007669"/>
    <property type="project" value="TreeGrafter"/>
</dbReference>
<dbReference type="Pfam" id="PF01048">
    <property type="entry name" value="PNP_UDP_1"/>
    <property type="match status" value="1"/>
</dbReference>
<organism evidence="2 3">
    <name type="scientific">Parafilimonas terrae</name>
    <dbReference type="NCBI Taxonomy" id="1465490"/>
    <lineage>
        <taxon>Bacteria</taxon>
        <taxon>Pseudomonadati</taxon>
        <taxon>Bacteroidota</taxon>
        <taxon>Chitinophagia</taxon>
        <taxon>Chitinophagales</taxon>
        <taxon>Chitinophagaceae</taxon>
        <taxon>Parafilimonas</taxon>
    </lineage>
</organism>
<dbReference type="InterPro" id="IPR035994">
    <property type="entry name" value="Nucleoside_phosphorylase_sf"/>
</dbReference>
<evidence type="ECO:0000313" key="3">
    <source>
        <dbReference type="Proteomes" id="UP000199031"/>
    </source>
</evidence>
<dbReference type="InterPro" id="IPR000845">
    <property type="entry name" value="Nucleoside_phosphorylase_d"/>
</dbReference>
<dbReference type="Proteomes" id="UP000199031">
    <property type="component" value="Unassembled WGS sequence"/>
</dbReference>
<keyword evidence="3" id="KW-1185">Reference proteome</keyword>
<dbReference type="PANTHER" id="PTHR46832">
    <property type="entry name" value="5'-METHYLTHIOADENOSINE/S-ADENOSYLHOMOCYSTEINE NUCLEOSIDASE"/>
    <property type="match status" value="1"/>
</dbReference>
<dbReference type="AlphaFoldDB" id="A0A1I5RWJ3"/>
<evidence type="ECO:0000259" key="1">
    <source>
        <dbReference type="Pfam" id="PF01048"/>
    </source>
</evidence>